<keyword evidence="1" id="KW-0472">Membrane</keyword>
<feature type="transmembrane region" description="Helical" evidence="1">
    <location>
        <begin position="114"/>
        <end position="133"/>
    </location>
</feature>
<accession>A0A3N4MG92</accession>
<dbReference type="Pfam" id="PF06580">
    <property type="entry name" value="His_kinase"/>
    <property type="match status" value="1"/>
</dbReference>
<keyword evidence="1" id="KW-0812">Transmembrane</keyword>
<evidence type="ECO:0000256" key="1">
    <source>
        <dbReference type="SAM" id="Phobius"/>
    </source>
</evidence>
<sequence>MKRQVYKILIHAGIWLLFMNATVRYLQQWLPENGLHFTASKIWWYSVTYVLTLMLVPYFNYWVLLPVYYFRKKYVVYGAVLLGLCSAMSAAICVIDALFMAPYYPDWLFSAEHLYSRLPYLAFFCLLINFAGVSEELHRKLRREEELKQYRTDAELKWLKAQVSPHFLFNSLNNIYTLVHFKSDDAGPMLVKLANMMRYQLYEGNVQAVPVKREIEYIADYISMQLLKQRWQKKVKMEARSADVPGVYVPSLLFINFVENAFKHGNLDRDGAFIDILFDVQPEKIYFRVSNSFDSRPHKDISSGIGLSNVKHRLSLVYKEAYELNIFNDGRRFDVVLLIHKLNVEK</sequence>
<name>A0A3N4MG92_9BACT</name>
<dbReference type="Gene3D" id="3.30.565.10">
    <property type="entry name" value="Histidine kinase-like ATPase, C-terminal domain"/>
    <property type="match status" value="1"/>
</dbReference>
<reference evidence="4" key="1">
    <citation type="submission" date="2018-11" db="EMBL/GenBank/DDBJ databases">
        <title>Chitinophaga lutea sp.nov., isolate from arsenic contaminated soil.</title>
        <authorList>
            <person name="Zong Y."/>
        </authorList>
    </citation>
    <scope>NUCLEOTIDE SEQUENCE [LARGE SCALE GENOMIC DNA]</scope>
    <source>
        <strain evidence="4">YLT18</strain>
    </source>
</reference>
<dbReference type="InterPro" id="IPR036890">
    <property type="entry name" value="HATPase_C_sf"/>
</dbReference>
<dbReference type="GO" id="GO:0016020">
    <property type="term" value="C:membrane"/>
    <property type="evidence" value="ECO:0007669"/>
    <property type="project" value="InterPro"/>
</dbReference>
<organism evidence="3 4">
    <name type="scientific">Chitinophaga barathri</name>
    <dbReference type="NCBI Taxonomy" id="1647451"/>
    <lineage>
        <taxon>Bacteria</taxon>
        <taxon>Pseudomonadati</taxon>
        <taxon>Bacteroidota</taxon>
        <taxon>Chitinophagia</taxon>
        <taxon>Chitinophagales</taxon>
        <taxon>Chitinophagaceae</taxon>
        <taxon>Chitinophaga</taxon>
    </lineage>
</organism>
<dbReference type="InterPro" id="IPR050640">
    <property type="entry name" value="Bact_2-comp_sensor_kinase"/>
</dbReference>
<evidence type="ECO:0000259" key="2">
    <source>
        <dbReference type="Pfam" id="PF06580"/>
    </source>
</evidence>
<evidence type="ECO:0000313" key="3">
    <source>
        <dbReference type="EMBL" id="RPD43052.1"/>
    </source>
</evidence>
<feature type="domain" description="Signal transduction histidine kinase internal region" evidence="2">
    <location>
        <begin position="154"/>
        <end position="227"/>
    </location>
</feature>
<protein>
    <recommendedName>
        <fullName evidence="2">Signal transduction histidine kinase internal region domain-containing protein</fullName>
    </recommendedName>
</protein>
<dbReference type="Proteomes" id="UP000279089">
    <property type="component" value="Unassembled WGS sequence"/>
</dbReference>
<feature type="transmembrane region" description="Helical" evidence="1">
    <location>
        <begin position="42"/>
        <end position="63"/>
    </location>
</feature>
<dbReference type="EMBL" id="RMBX01000001">
    <property type="protein sequence ID" value="RPD43052.1"/>
    <property type="molecule type" value="Genomic_DNA"/>
</dbReference>
<dbReference type="SUPFAM" id="SSF55874">
    <property type="entry name" value="ATPase domain of HSP90 chaperone/DNA topoisomerase II/histidine kinase"/>
    <property type="match status" value="1"/>
</dbReference>
<keyword evidence="4" id="KW-1185">Reference proteome</keyword>
<feature type="transmembrane region" description="Helical" evidence="1">
    <location>
        <begin position="75"/>
        <end position="102"/>
    </location>
</feature>
<dbReference type="PANTHER" id="PTHR34220">
    <property type="entry name" value="SENSOR HISTIDINE KINASE YPDA"/>
    <property type="match status" value="1"/>
</dbReference>
<dbReference type="OrthoDB" id="9792992at2"/>
<keyword evidence="1" id="KW-1133">Transmembrane helix</keyword>
<dbReference type="RefSeq" id="WP_120514323.1">
    <property type="nucleotide sequence ID" value="NZ_QXZY01000001.1"/>
</dbReference>
<proteinExistence type="predicted"/>
<dbReference type="AlphaFoldDB" id="A0A3N4MG92"/>
<gene>
    <name evidence="3" type="ORF">EG028_01815</name>
</gene>
<dbReference type="GO" id="GO:0000155">
    <property type="term" value="F:phosphorelay sensor kinase activity"/>
    <property type="evidence" value="ECO:0007669"/>
    <property type="project" value="InterPro"/>
</dbReference>
<dbReference type="InterPro" id="IPR010559">
    <property type="entry name" value="Sig_transdc_His_kin_internal"/>
</dbReference>
<dbReference type="PANTHER" id="PTHR34220:SF7">
    <property type="entry name" value="SENSOR HISTIDINE KINASE YPDA"/>
    <property type="match status" value="1"/>
</dbReference>
<comment type="caution">
    <text evidence="3">The sequence shown here is derived from an EMBL/GenBank/DDBJ whole genome shotgun (WGS) entry which is preliminary data.</text>
</comment>
<evidence type="ECO:0000313" key="4">
    <source>
        <dbReference type="Proteomes" id="UP000279089"/>
    </source>
</evidence>